<dbReference type="Pfam" id="PF16486">
    <property type="entry name" value="ArgoN"/>
    <property type="match status" value="1"/>
</dbReference>
<name>A0A8J5IGP1_9STRA</name>
<feature type="domain" description="PAZ" evidence="2">
    <location>
        <begin position="235"/>
        <end position="348"/>
    </location>
</feature>
<protein>
    <submittedName>
        <fullName evidence="4">Uncharacterized protein</fullName>
    </submittedName>
</protein>
<reference evidence="4" key="1">
    <citation type="submission" date="2021-01" db="EMBL/GenBank/DDBJ databases">
        <title>Phytophthora aleatoria, a newly-described species from Pinus radiata is distinct from Phytophthora cactorum isolates based on comparative genomics.</title>
        <authorList>
            <person name="Mcdougal R."/>
            <person name="Panda P."/>
            <person name="Williams N."/>
            <person name="Studholme D.J."/>
        </authorList>
    </citation>
    <scope>NUCLEOTIDE SEQUENCE</scope>
    <source>
        <strain evidence="4">NZFS 4037</strain>
    </source>
</reference>
<proteinExistence type="predicted"/>
<dbReference type="PROSITE" id="PS50822">
    <property type="entry name" value="PIWI"/>
    <property type="match status" value="1"/>
</dbReference>
<evidence type="ECO:0000313" key="4">
    <source>
        <dbReference type="EMBL" id="KAG6956203.1"/>
    </source>
</evidence>
<feature type="domain" description="Piwi" evidence="3">
    <location>
        <begin position="505"/>
        <end position="797"/>
    </location>
</feature>
<dbReference type="SMART" id="SM00950">
    <property type="entry name" value="Piwi"/>
    <property type="match status" value="1"/>
</dbReference>
<dbReference type="Proteomes" id="UP000709295">
    <property type="component" value="Unassembled WGS sequence"/>
</dbReference>
<dbReference type="InterPro" id="IPR003100">
    <property type="entry name" value="PAZ_dom"/>
</dbReference>
<evidence type="ECO:0000313" key="5">
    <source>
        <dbReference type="Proteomes" id="UP000709295"/>
    </source>
</evidence>
<dbReference type="InterPro" id="IPR003165">
    <property type="entry name" value="Piwi"/>
</dbReference>
<organism evidence="4 5">
    <name type="scientific">Phytophthora aleatoria</name>
    <dbReference type="NCBI Taxonomy" id="2496075"/>
    <lineage>
        <taxon>Eukaryota</taxon>
        <taxon>Sar</taxon>
        <taxon>Stramenopiles</taxon>
        <taxon>Oomycota</taxon>
        <taxon>Peronosporomycetes</taxon>
        <taxon>Peronosporales</taxon>
        <taxon>Peronosporaceae</taxon>
        <taxon>Phytophthora</taxon>
    </lineage>
</organism>
<dbReference type="Pfam" id="PF02171">
    <property type="entry name" value="Piwi"/>
    <property type="match status" value="1"/>
</dbReference>
<dbReference type="PANTHER" id="PTHR22891">
    <property type="entry name" value="EUKARYOTIC TRANSLATION INITIATION FACTOR 2C"/>
    <property type="match status" value="1"/>
</dbReference>
<keyword evidence="5" id="KW-1185">Reference proteome</keyword>
<evidence type="ECO:0000256" key="1">
    <source>
        <dbReference type="SAM" id="MobiDB-lite"/>
    </source>
</evidence>
<evidence type="ECO:0000259" key="3">
    <source>
        <dbReference type="PROSITE" id="PS50822"/>
    </source>
</evidence>
<accession>A0A8J5IGP1</accession>
<dbReference type="PROSITE" id="PS50821">
    <property type="entry name" value="PAZ"/>
    <property type="match status" value="1"/>
</dbReference>
<dbReference type="EMBL" id="JAENGY010000814">
    <property type="protein sequence ID" value="KAG6956203.1"/>
    <property type="molecule type" value="Genomic_DNA"/>
</dbReference>
<feature type="region of interest" description="Disordered" evidence="1">
    <location>
        <begin position="1"/>
        <end position="34"/>
    </location>
</feature>
<dbReference type="GO" id="GO:0003723">
    <property type="term" value="F:RNA binding"/>
    <property type="evidence" value="ECO:0007669"/>
    <property type="project" value="InterPro"/>
</dbReference>
<dbReference type="InterPro" id="IPR032472">
    <property type="entry name" value="ArgoL2"/>
</dbReference>
<sequence>MWRRQDIAESAQAADQSKFLSRRSGAGSSGGSQQLKSNCYRVALDTAKCQRIFQYRVTVELGGDAMPTTPGEGADQGSRLLGGRRLVRSLLRQVVSDALQQHPDQFGVIPTVYDGANAIFSPSALPLPDEGAVLNVRCSARNGYGIDTQFVKRGKAESFTVCVKLAKTLETSLLQTAFSDSAVNVKPLVYALDTVAKAGGGRVLYDGHHQAIRLGGGTLVLNLDRVRAEFYAEGPLLDVVGNAFGTRHYDSIRVNDLRDLVTIKGAVRQLVVLVTHRITNLKESVGVSDTSACSTMINVNESSMSVEQYFRKRYQVRLRYPQLPPVNLGGRRPGTESWVPIELCEVAPGQPYNGTDRSNTDTIRSQIVVRPQVRLKSIQQLRERFNTENDPSLKAFGLSVGERMETVAARVLQAPDIQYANSILCPKNGSWNLANKTFVKPSTLSKAVDHFVFNLCKEAVNRGINVVNRKPVMVTSADRPRGSLESWLTCCHGLLERDLSLGHPQLIFVIKANDDAMEYQEIKRTTHAVLGIPSQCVTAQVLGRARVQVLANLCLKINAKLGVHEEPTILIGADVCYPKMEKKGRQSISSVAASLDRHSSTYAARLAVPSGHNGFSHLPQLLWELFIEHYKHTRRQPKHVVYYRSGVSSSRVGDVVQAEMRSLRKAFRMLATNYEPHVTFIVAKSHHHVRLFVSERASRSEKDSSGNPLPGTIVDTGPLADPQRLDFFLMGHSGIQGTSVPTQYTVMVDESHLSADQVEQLTYRLCYSYARCTRSVAIVPPIHYAQLAAEHALGALTETPTDCSSSSSNMGSSYTLAGLSDKLAGVMYFV</sequence>
<comment type="caution">
    <text evidence="4">The sequence shown here is derived from an EMBL/GenBank/DDBJ whole genome shotgun (WGS) entry which is preliminary data.</text>
</comment>
<dbReference type="Pfam" id="PF02170">
    <property type="entry name" value="PAZ"/>
    <property type="match status" value="1"/>
</dbReference>
<evidence type="ECO:0000259" key="2">
    <source>
        <dbReference type="PROSITE" id="PS50821"/>
    </source>
</evidence>
<dbReference type="AlphaFoldDB" id="A0A8J5IGP1"/>
<dbReference type="Pfam" id="PF16488">
    <property type="entry name" value="ArgoL2"/>
    <property type="match status" value="1"/>
</dbReference>
<dbReference type="InterPro" id="IPR032474">
    <property type="entry name" value="Argonaute_N"/>
</dbReference>
<gene>
    <name evidence="4" type="ORF">JG688_00011525</name>
</gene>
<dbReference type="CDD" id="cd02846">
    <property type="entry name" value="PAZ_argonaute_like"/>
    <property type="match status" value="1"/>
</dbReference>